<dbReference type="EMBL" id="JACBYF010000003">
    <property type="protein sequence ID" value="NYS47073.1"/>
    <property type="molecule type" value="Genomic_DNA"/>
</dbReference>
<comment type="catalytic activity">
    <reaction evidence="9">
        <text>adenosine + H2O + H(+) = inosine + NH4(+)</text>
        <dbReference type="Rhea" id="RHEA:24408"/>
        <dbReference type="ChEBI" id="CHEBI:15377"/>
        <dbReference type="ChEBI" id="CHEBI:15378"/>
        <dbReference type="ChEBI" id="CHEBI:16335"/>
        <dbReference type="ChEBI" id="CHEBI:17596"/>
        <dbReference type="ChEBI" id="CHEBI:28938"/>
        <dbReference type="EC" id="3.5.4.4"/>
    </reaction>
    <physiologicalReaction direction="left-to-right" evidence="9">
        <dbReference type="Rhea" id="RHEA:24409"/>
    </physiologicalReaction>
</comment>
<keyword evidence="14" id="KW-1185">Reference proteome</keyword>
<dbReference type="Gene3D" id="3.60.140.10">
    <property type="entry name" value="CNF1/YfiH-like putative cysteine hydrolases"/>
    <property type="match status" value="1"/>
</dbReference>
<comment type="catalytic activity">
    <reaction evidence="1">
        <text>inosine + phosphate = alpha-D-ribose 1-phosphate + hypoxanthine</text>
        <dbReference type="Rhea" id="RHEA:27646"/>
        <dbReference type="ChEBI" id="CHEBI:17368"/>
        <dbReference type="ChEBI" id="CHEBI:17596"/>
        <dbReference type="ChEBI" id="CHEBI:43474"/>
        <dbReference type="ChEBI" id="CHEBI:57720"/>
        <dbReference type="EC" id="2.4.2.1"/>
    </reaction>
    <physiologicalReaction direction="left-to-right" evidence="1">
        <dbReference type="Rhea" id="RHEA:27647"/>
    </physiologicalReaction>
</comment>
<dbReference type="Pfam" id="PF02578">
    <property type="entry name" value="Cu-oxidase_4"/>
    <property type="match status" value="1"/>
</dbReference>
<reference evidence="13 14" key="1">
    <citation type="submission" date="2020-07" db="EMBL/GenBank/DDBJ databases">
        <title>MOT database genomes.</title>
        <authorList>
            <person name="Joseph S."/>
            <person name="Aduse-Opoku J."/>
            <person name="Hashim A."/>
            <person name="Wade W."/>
            <person name="Curtis M."/>
        </authorList>
    </citation>
    <scope>NUCLEOTIDE SEQUENCE [LARGE SCALE GENOMIC DNA]</scope>
    <source>
        <strain evidence="13 14">CIP 106318</strain>
    </source>
</reference>
<dbReference type="Proteomes" id="UP000531840">
    <property type="component" value="Unassembled WGS sequence"/>
</dbReference>
<evidence type="ECO:0000256" key="10">
    <source>
        <dbReference type="ARBA" id="ARBA00048968"/>
    </source>
</evidence>
<proteinExistence type="inferred from homology"/>
<keyword evidence="7" id="KW-0378">Hydrolase</keyword>
<name>A0ABX2SYI8_9BACL</name>
<evidence type="ECO:0000256" key="8">
    <source>
        <dbReference type="ARBA" id="ARBA00022833"/>
    </source>
</evidence>
<organism evidence="13 14">
    <name type="scientific">Gemelliphila palaticanis</name>
    <dbReference type="NCBI Taxonomy" id="81950"/>
    <lineage>
        <taxon>Bacteria</taxon>
        <taxon>Bacillati</taxon>
        <taxon>Bacillota</taxon>
        <taxon>Bacilli</taxon>
        <taxon>Bacillales</taxon>
        <taxon>Gemellaceae</taxon>
        <taxon>Gemelliphila</taxon>
    </lineage>
</organism>
<evidence type="ECO:0000313" key="13">
    <source>
        <dbReference type="EMBL" id="NYS47073.1"/>
    </source>
</evidence>
<evidence type="ECO:0000256" key="11">
    <source>
        <dbReference type="ARBA" id="ARBA00049893"/>
    </source>
</evidence>
<dbReference type="NCBIfam" id="TIGR00726">
    <property type="entry name" value="peptidoglycan editing factor PgeF"/>
    <property type="match status" value="1"/>
</dbReference>
<comment type="catalytic activity">
    <reaction evidence="10">
        <text>adenosine + phosphate = alpha-D-ribose 1-phosphate + adenine</text>
        <dbReference type="Rhea" id="RHEA:27642"/>
        <dbReference type="ChEBI" id="CHEBI:16335"/>
        <dbReference type="ChEBI" id="CHEBI:16708"/>
        <dbReference type="ChEBI" id="CHEBI:43474"/>
        <dbReference type="ChEBI" id="CHEBI:57720"/>
        <dbReference type="EC" id="2.4.2.1"/>
    </reaction>
    <physiologicalReaction direction="left-to-right" evidence="10">
        <dbReference type="Rhea" id="RHEA:27643"/>
    </physiologicalReaction>
</comment>
<comment type="caution">
    <text evidence="13">The sequence shown here is derived from an EMBL/GenBank/DDBJ whole genome shotgun (WGS) entry which is preliminary data.</text>
</comment>
<evidence type="ECO:0000256" key="3">
    <source>
        <dbReference type="ARBA" id="ARBA00003215"/>
    </source>
</evidence>
<comment type="function">
    <text evidence="3">Purine nucleoside enzyme that catalyzes the phosphorolysis of adenosine and inosine nucleosides, yielding D-ribose 1-phosphate and the respective free bases, adenine and hypoxanthine. Also catalyzes the phosphorolysis of S-methyl-5'-thioadenosine into adenine and S-methyl-5-thio-alpha-D-ribose 1-phosphate. Also has adenosine deaminase activity.</text>
</comment>
<dbReference type="InterPro" id="IPR038371">
    <property type="entry name" value="Cu_polyphenol_OxRdtase_sf"/>
</dbReference>
<comment type="catalytic activity">
    <reaction evidence="11">
        <text>S-methyl-5'-thioadenosine + phosphate = 5-(methylsulfanyl)-alpha-D-ribose 1-phosphate + adenine</text>
        <dbReference type="Rhea" id="RHEA:11852"/>
        <dbReference type="ChEBI" id="CHEBI:16708"/>
        <dbReference type="ChEBI" id="CHEBI:17509"/>
        <dbReference type="ChEBI" id="CHEBI:43474"/>
        <dbReference type="ChEBI" id="CHEBI:58533"/>
        <dbReference type="EC" id="2.4.2.28"/>
    </reaction>
    <physiologicalReaction direction="left-to-right" evidence="11">
        <dbReference type="Rhea" id="RHEA:11853"/>
    </physiologicalReaction>
</comment>
<dbReference type="InterPro" id="IPR011324">
    <property type="entry name" value="Cytotoxic_necrot_fac-like_cat"/>
</dbReference>
<evidence type="ECO:0000256" key="12">
    <source>
        <dbReference type="RuleBase" id="RU361274"/>
    </source>
</evidence>
<evidence type="ECO:0000256" key="1">
    <source>
        <dbReference type="ARBA" id="ARBA00000553"/>
    </source>
</evidence>
<dbReference type="PANTHER" id="PTHR30616:SF2">
    <property type="entry name" value="PURINE NUCLEOSIDE PHOSPHORYLASE LACC1"/>
    <property type="match status" value="1"/>
</dbReference>
<gene>
    <name evidence="13" type="primary">pgeF</name>
    <name evidence="13" type="ORF">HZY85_02550</name>
</gene>
<evidence type="ECO:0000256" key="4">
    <source>
        <dbReference type="ARBA" id="ARBA00007353"/>
    </source>
</evidence>
<dbReference type="CDD" id="cd16833">
    <property type="entry name" value="YfiH"/>
    <property type="match status" value="1"/>
</dbReference>
<dbReference type="PANTHER" id="PTHR30616">
    <property type="entry name" value="UNCHARACTERIZED PROTEIN YFIH"/>
    <property type="match status" value="1"/>
</dbReference>
<evidence type="ECO:0000313" key="14">
    <source>
        <dbReference type="Proteomes" id="UP000531840"/>
    </source>
</evidence>
<evidence type="ECO:0000256" key="5">
    <source>
        <dbReference type="ARBA" id="ARBA00022679"/>
    </source>
</evidence>
<comment type="cofactor">
    <cofactor evidence="2">
        <name>Zn(2+)</name>
        <dbReference type="ChEBI" id="CHEBI:29105"/>
    </cofactor>
</comment>
<accession>A0ABX2SYI8</accession>
<evidence type="ECO:0000256" key="2">
    <source>
        <dbReference type="ARBA" id="ARBA00001947"/>
    </source>
</evidence>
<evidence type="ECO:0000256" key="6">
    <source>
        <dbReference type="ARBA" id="ARBA00022723"/>
    </source>
</evidence>
<keyword evidence="6" id="KW-0479">Metal-binding</keyword>
<dbReference type="SUPFAM" id="SSF64438">
    <property type="entry name" value="CNF1/YfiH-like putative cysteine hydrolases"/>
    <property type="match status" value="1"/>
</dbReference>
<evidence type="ECO:0000256" key="9">
    <source>
        <dbReference type="ARBA" id="ARBA00047989"/>
    </source>
</evidence>
<keyword evidence="8" id="KW-0862">Zinc</keyword>
<evidence type="ECO:0000256" key="7">
    <source>
        <dbReference type="ARBA" id="ARBA00022801"/>
    </source>
</evidence>
<protein>
    <recommendedName>
        <fullName evidence="12">Purine nucleoside phosphorylase</fullName>
    </recommendedName>
</protein>
<dbReference type="RefSeq" id="WP_179940557.1">
    <property type="nucleotide sequence ID" value="NZ_JACBYF010000003.1"/>
</dbReference>
<dbReference type="InterPro" id="IPR003730">
    <property type="entry name" value="Cu_polyphenol_OxRdtase"/>
</dbReference>
<keyword evidence="5" id="KW-0808">Transferase</keyword>
<sequence>MEKSDYGYIQKEGVLKYFISNREVDAKDNSEIKKVLFEKNFNVNLLYSTNQVHGTDIKIINDNNCEINDSDAIITNKINTPIMIYTADCVPLIFFDKKKKVVGLAHAGWKGTFNNIVGKVAEKFANQFGSIKDDIEVVIGPHITVENYEVSKELIEKFSELKIKDYYMNKNNKYFLNLFNINKELLLRSGIKESNIKNTGFCTIRNNDEFYSYRKDNQTTKRIATVIQLEGEKDE</sequence>
<comment type="similarity">
    <text evidence="4 12">Belongs to the purine nucleoside phosphorylase YfiH/LACC1 family.</text>
</comment>